<feature type="transmembrane region" description="Helical" evidence="5">
    <location>
        <begin position="289"/>
        <end position="309"/>
    </location>
</feature>
<feature type="transmembrane region" description="Helical" evidence="5">
    <location>
        <begin position="36"/>
        <end position="60"/>
    </location>
</feature>
<feature type="transmembrane region" description="Helical" evidence="5">
    <location>
        <begin position="256"/>
        <end position="277"/>
    </location>
</feature>
<dbReference type="PANTHER" id="PTHR23112:SF37">
    <property type="entry name" value="G PROTEIN-COUPLED RECEPTOR GPR1"/>
    <property type="match status" value="1"/>
</dbReference>
<dbReference type="PANTHER" id="PTHR23112">
    <property type="entry name" value="G PROTEIN-COUPLED RECEPTOR 157-RELATED"/>
    <property type="match status" value="1"/>
</dbReference>
<keyword evidence="4 5" id="KW-0472">Membrane</keyword>
<evidence type="ECO:0000256" key="4">
    <source>
        <dbReference type="ARBA" id="ARBA00023136"/>
    </source>
</evidence>
<organism evidence="6 7">
    <name type="scientific">Rhizoctonia solani</name>
    <dbReference type="NCBI Taxonomy" id="456999"/>
    <lineage>
        <taxon>Eukaryota</taxon>
        <taxon>Fungi</taxon>
        <taxon>Dikarya</taxon>
        <taxon>Basidiomycota</taxon>
        <taxon>Agaricomycotina</taxon>
        <taxon>Agaricomycetes</taxon>
        <taxon>Cantharellales</taxon>
        <taxon>Ceratobasidiaceae</taxon>
        <taxon>Rhizoctonia</taxon>
    </lineage>
</organism>
<feature type="transmembrane region" description="Helical" evidence="5">
    <location>
        <begin position="81"/>
        <end position="103"/>
    </location>
</feature>
<evidence type="ECO:0000256" key="2">
    <source>
        <dbReference type="ARBA" id="ARBA00022692"/>
    </source>
</evidence>
<keyword evidence="2 5" id="KW-0812">Transmembrane</keyword>
<evidence type="ECO:0008006" key="8">
    <source>
        <dbReference type="Google" id="ProtNLM"/>
    </source>
</evidence>
<proteinExistence type="predicted"/>
<dbReference type="GO" id="GO:0005886">
    <property type="term" value="C:plasma membrane"/>
    <property type="evidence" value="ECO:0007669"/>
    <property type="project" value="TreeGrafter"/>
</dbReference>
<comment type="caution">
    <text evidence="6">The sequence shown here is derived from an EMBL/GenBank/DDBJ whole genome shotgun (WGS) entry which is preliminary data.</text>
</comment>
<sequence length="358" mass="38841">MSNCNPSSDLFNVPPSFDHCAVPVCLSTGDVLGLAFTAGAGFVSALAVIGLLGYIAINYVTILRKEVNDSPNLIRKNIDGLMLNLLIADLVMSLGGIVNIHWISKSQVSCGQVCSAQGAIQLLGEPTVALFTLAVTISTFISVARGGTTGAQIRIWGSATLGVWAFGALWAGIGGTLDKFYVPTPYWCWISQKYKAQRIGAEYFWLWLSGFGSILLYTPLFLMLRGNIVWIPAIGRKSLDWNWKAPGKGWANEMALLCYPLTYTITVLPLSVVRWYTFNGHRVNSAASFAAVCLFNLSGALNVGLTLFVRPNVLLLDYQLGNPSPPPERAVSNGGHEEIGMVPVVNPREPEIMERNID</sequence>
<evidence type="ECO:0000256" key="3">
    <source>
        <dbReference type="ARBA" id="ARBA00022989"/>
    </source>
</evidence>
<accession>A0A8H3H0M9</accession>
<dbReference type="AlphaFoldDB" id="A0A8H3H0M9"/>
<dbReference type="Gene3D" id="1.20.1070.10">
    <property type="entry name" value="Rhodopsin 7-helix transmembrane proteins"/>
    <property type="match status" value="1"/>
</dbReference>
<protein>
    <recommendedName>
        <fullName evidence="8">Glucose receptor Git3 N-terminal domain-containing protein</fullName>
    </recommendedName>
</protein>
<dbReference type="GO" id="GO:0007189">
    <property type="term" value="P:adenylate cyclase-activating G protein-coupled receptor signaling pathway"/>
    <property type="evidence" value="ECO:0007669"/>
    <property type="project" value="TreeGrafter"/>
</dbReference>
<dbReference type="Proteomes" id="UP000663853">
    <property type="component" value="Unassembled WGS sequence"/>
</dbReference>
<name>A0A8H3H0M9_9AGAM</name>
<feature type="transmembrane region" description="Helical" evidence="5">
    <location>
        <begin position="214"/>
        <end position="235"/>
    </location>
</feature>
<feature type="transmembrane region" description="Helical" evidence="5">
    <location>
        <begin position="155"/>
        <end position="173"/>
    </location>
</feature>
<dbReference type="GO" id="GO:0004930">
    <property type="term" value="F:G protein-coupled receptor activity"/>
    <property type="evidence" value="ECO:0007669"/>
    <property type="project" value="TreeGrafter"/>
</dbReference>
<feature type="transmembrane region" description="Helical" evidence="5">
    <location>
        <begin position="123"/>
        <end position="143"/>
    </location>
</feature>
<dbReference type="SUPFAM" id="SSF81321">
    <property type="entry name" value="Family A G protein-coupled receptor-like"/>
    <property type="match status" value="1"/>
</dbReference>
<dbReference type="EMBL" id="CAJMXA010002604">
    <property type="protein sequence ID" value="CAE6484430.1"/>
    <property type="molecule type" value="Genomic_DNA"/>
</dbReference>
<evidence type="ECO:0000313" key="7">
    <source>
        <dbReference type="Proteomes" id="UP000663853"/>
    </source>
</evidence>
<keyword evidence="3 5" id="KW-1133">Transmembrane helix</keyword>
<reference evidence="6" key="1">
    <citation type="submission" date="2021-01" db="EMBL/GenBank/DDBJ databases">
        <authorList>
            <person name="Kaushik A."/>
        </authorList>
    </citation>
    <scope>NUCLEOTIDE SEQUENCE</scope>
    <source>
        <strain evidence="6">AG6-10EEA</strain>
    </source>
</reference>
<gene>
    <name evidence="6" type="ORF">RDB_LOCUS93563</name>
</gene>
<evidence type="ECO:0000256" key="5">
    <source>
        <dbReference type="SAM" id="Phobius"/>
    </source>
</evidence>
<evidence type="ECO:0000256" key="1">
    <source>
        <dbReference type="ARBA" id="ARBA00004141"/>
    </source>
</evidence>
<evidence type="ECO:0000313" key="6">
    <source>
        <dbReference type="EMBL" id="CAE6484430.1"/>
    </source>
</evidence>
<comment type="subcellular location">
    <subcellularLocation>
        <location evidence="1">Membrane</location>
        <topology evidence="1">Multi-pass membrane protein</topology>
    </subcellularLocation>
</comment>